<dbReference type="Proteomes" id="UP001497623">
    <property type="component" value="Unassembled WGS sequence"/>
</dbReference>
<reference evidence="2 3" key="1">
    <citation type="submission" date="2024-05" db="EMBL/GenBank/DDBJ databases">
        <authorList>
            <person name="Wallberg A."/>
        </authorList>
    </citation>
    <scope>NUCLEOTIDE SEQUENCE [LARGE SCALE GENOMIC DNA]</scope>
</reference>
<comment type="caution">
    <text evidence="2">The sequence shown here is derived from an EMBL/GenBank/DDBJ whole genome shotgun (WGS) entry which is preliminary data.</text>
</comment>
<evidence type="ECO:0000259" key="1">
    <source>
        <dbReference type="Pfam" id="PF15657"/>
    </source>
</evidence>
<feature type="non-terminal residue" evidence="2">
    <location>
        <position position="1"/>
    </location>
</feature>
<protein>
    <recommendedName>
        <fullName evidence="1">HNH/Endo VII superfamily nuclease toxins domain-containing protein</fullName>
    </recommendedName>
</protein>
<sequence length="158" mass="18688">CRCEHGNTVQKVECRCEERDINIPLEDIINVDYYYYTLVPPYVEPFHETTDGVPKRQEVVDWKTKDVKDWKPHDDEKGVPQKDPRKPAIVIQHHPRGHIYLGDERPHYHVRPLDKDGKIIDGGKVTKYHVTCKGKPGDFLKYVDKDNTFTCPEHYWYQ</sequence>
<dbReference type="Pfam" id="PF15657">
    <property type="entry name" value="Tox-HNH-EHHH"/>
    <property type="match status" value="1"/>
</dbReference>
<dbReference type="EMBL" id="CAXKWB010050864">
    <property type="protein sequence ID" value="CAL4170501.1"/>
    <property type="molecule type" value="Genomic_DNA"/>
</dbReference>
<feature type="domain" description="HNH/Endo VII superfamily nuclease toxins" evidence="1">
    <location>
        <begin position="84"/>
        <end position="128"/>
    </location>
</feature>
<organism evidence="2 3">
    <name type="scientific">Meganyctiphanes norvegica</name>
    <name type="common">Northern krill</name>
    <name type="synonym">Thysanopoda norvegica</name>
    <dbReference type="NCBI Taxonomy" id="48144"/>
    <lineage>
        <taxon>Eukaryota</taxon>
        <taxon>Metazoa</taxon>
        <taxon>Ecdysozoa</taxon>
        <taxon>Arthropoda</taxon>
        <taxon>Crustacea</taxon>
        <taxon>Multicrustacea</taxon>
        <taxon>Malacostraca</taxon>
        <taxon>Eumalacostraca</taxon>
        <taxon>Eucarida</taxon>
        <taxon>Euphausiacea</taxon>
        <taxon>Euphausiidae</taxon>
        <taxon>Meganyctiphanes</taxon>
    </lineage>
</organism>
<name>A0AAV2S9P9_MEGNR</name>
<gene>
    <name evidence="2" type="ORF">MNOR_LOCUS34008</name>
</gene>
<evidence type="ECO:0000313" key="2">
    <source>
        <dbReference type="EMBL" id="CAL4170501.1"/>
    </source>
</evidence>
<evidence type="ECO:0000313" key="3">
    <source>
        <dbReference type="Proteomes" id="UP001497623"/>
    </source>
</evidence>
<keyword evidence="3" id="KW-1185">Reference proteome</keyword>
<accession>A0AAV2S9P9</accession>
<proteinExistence type="predicted"/>
<dbReference type="AlphaFoldDB" id="A0AAV2S9P9"/>
<dbReference type="InterPro" id="IPR028048">
    <property type="entry name" value="Tox-HNH-EHHH"/>
</dbReference>